<evidence type="ECO:0000256" key="2">
    <source>
        <dbReference type="ARBA" id="ARBA00011900"/>
    </source>
</evidence>
<evidence type="ECO:0000256" key="3">
    <source>
        <dbReference type="ARBA" id="ARBA00022603"/>
    </source>
</evidence>
<dbReference type="EC" id="2.1.1.72" evidence="2 7"/>
<gene>
    <name evidence="8" type="ORF">WR164_01770</name>
</gene>
<dbReference type="InterPro" id="IPR002052">
    <property type="entry name" value="DNA_methylase_N6_adenine_CS"/>
</dbReference>
<comment type="similarity">
    <text evidence="1 7">Belongs to the N(4)/N(6)-methyltransferase family.</text>
</comment>
<protein>
    <recommendedName>
        <fullName evidence="2 7">Site-specific DNA-methyltransferase (adenine-specific)</fullName>
        <ecNumber evidence="2 7">2.1.1.72</ecNumber>
    </recommendedName>
</protein>
<dbReference type="GO" id="GO:0009307">
    <property type="term" value="P:DNA restriction-modification system"/>
    <property type="evidence" value="ECO:0007669"/>
    <property type="project" value="InterPro"/>
</dbReference>
<dbReference type="Proteomes" id="UP001144204">
    <property type="component" value="Unassembled WGS sequence"/>
</dbReference>
<dbReference type="GO" id="GO:0006298">
    <property type="term" value="P:mismatch repair"/>
    <property type="evidence" value="ECO:0007669"/>
    <property type="project" value="TreeGrafter"/>
</dbReference>
<evidence type="ECO:0000313" key="9">
    <source>
        <dbReference type="Proteomes" id="UP001144204"/>
    </source>
</evidence>
<comment type="caution">
    <text evidence="8">The sequence shown here is derived from an EMBL/GenBank/DDBJ whole genome shotgun (WGS) entry which is preliminary data.</text>
</comment>
<sequence>MRFIGNKTRLLPYIDEMVSKHLKGDENTFADIFAGTNSVGEHFKNRYKIISNDLLYFSKVIAEATIKLNDYPNFNKLKKYGINHPFNYLQSKDLSDYNGDFITQHYSPNSKAHRMLFTVSNAKRIDFIRTTIQKWLDEGLIEKKEFYYILNSLIQAVPFVSNMTGTYAAYLKKWDRRAFKPLELVPSNIIDNHCKNEVFNQDANLLCKKIKPDIAYIDTPYNSRQYGSNYHVLETIARWDYPKLHGKTGQRNTEKLNSDFARKRKAKEAMNELLNNLNSEHVCLSYSSDGIINVDDLKEMLIKHAKNGYVDVKKIPYRKYKSKLYNNDNKVYELIYYYQPIQYNKRHSVIKYKNDIHSSTKINVKDGLIKSPLNYIGGKYKLLNQLIPFFPSDIDIFVDLFSGGGNVGINVKANKIYFNDINTKINGLFRYFQGKNPQKLVSQIENRIKYFSLSKTNERGFKNLRNYYNKHPNPLDLYVLVSYSFNYQFRFNNDLKYNNPFGKNRSHFSKNMKNNLVKFVTKLNLINAKFTDQYFNKFNFNILTDKSFVYADPPYLITTGSYNDGNRGFVNWTEKQEKELYQVLDNLNSKHIKFALSNVLKHKGIKNTLLLKWSKKYNIHHLNYSYHNSSYNTKNLSSDEVLITNY</sequence>
<evidence type="ECO:0000256" key="4">
    <source>
        <dbReference type="ARBA" id="ARBA00022679"/>
    </source>
</evidence>
<dbReference type="InterPro" id="IPR029063">
    <property type="entry name" value="SAM-dependent_MTases_sf"/>
</dbReference>
<evidence type="ECO:0000256" key="6">
    <source>
        <dbReference type="ARBA" id="ARBA00047942"/>
    </source>
</evidence>
<reference evidence="8" key="2">
    <citation type="journal article" date="2023" name="PLoS ONE">
        <title>Philodulcilactobacillus myokoensis gen. nov., sp. nov., a fructophilic, acidophilic, and agar-phobic lactic acid bacterium isolated from fermented vegetable extracts.</title>
        <authorList>
            <person name="Kouya T."/>
            <person name="Ishiyama Y."/>
            <person name="Ohashi S."/>
            <person name="Kumakubo R."/>
            <person name="Yamazaki T."/>
            <person name="Otaki T."/>
        </authorList>
    </citation>
    <scope>NUCLEOTIDE SEQUENCE</scope>
    <source>
        <strain evidence="8">WR16-4</strain>
    </source>
</reference>
<dbReference type="Pfam" id="PF02086">
    <property type="entry name" value="MethyltransfD12"/>
    <property type="match status" value="2"/>
</dbReference>
<keyword evidence="3 7" id="KW-0489">Methyltransferase</keyword>
<keyword evidence="4 7" id="KW-0808">Transferase</keyword>
<dbReference type="RefSeq" id="WP_286135656.1">
    <property type="nucleotide sequence ID" value="NZ_BRPL01000002.1"/>
</dbReference>
<comment type="catalytic activity">
    <reaction evidence="6 7">
        <text>a 2'-deoxyadenosine in DNA + S-adenosyl-L-methionine = an N(6)-methyl-2'-deoxyadenosine in DNA + S-adenosyl-L-homocysteine + H(+)</text>
        <dbReference type="Rhea" id="RHEA:15197"/>
        <dbReference type="Rhea" id="RHEA-COMP:12418"/>
        <dbReference type="Rhea" id="RHEA-COMP:12419"/>
        <dbReference type="ChEBI" id="CHEBI:15378"/>
        <dbReference type="ChEBI" id="CHEBI:57856"/>
        <dbReference type="ChEBI" id="CHEBI:59789"/>
        <dbReference type="ChEBI" id="CHEBI:90615"/>
        <dbReference type="ChEBI" id="CHEBI:90616"/>
        <dbReference type="EC" id="2.1.1.72"/>
    </reaction>
</comment>
<dbReference type="GO" id="GO:0009007">
    <property type="term" value="F:site-specific DNA-methyltransferase (adenine-specific) activity"/>
    <property type="evidence" value="ECO:0007669"/>
    <property type="project" value="UniProtKB-UniRule"/>
</dbReference>
<dbReference type="NCBIfam" id="TIGR00571">
    <property type="entry name" value="dam"/>
    <property type="match status" value="1"/>
</dbReference>
<dbReference type="InterPro" id="IPR023095">
    <property type="entry name" value="Ade_MeTrfase_dom_2"/>
</dbReference>
<evidence type="ECO:0000256" key="1">
    <source>
        <dbReference type="ARBA" id="ARBA00006594"/>
    </source>
</evidence>
<dbReference type="AlphaFoldDB" id="A0A9W6B0H0"/>
<evidence type="ECO:0000256" key="5">
    <source>
        <dbReference type="ARBA" id="ARBA00022691"/>
    </source>
</evidence>
<dbReference type="PRINTS" id="PR00505">
    <property type="entry name" value="D12N6MTFRASE"/>
</dbReference>
<dbReference type="Gene3D" id="1.10.1020.10">
    <property type="entry name" value="Adenine-specific Methyltransferase, Domain 2"/>
    <property type="match status" value="1"/>
</dbReference>
<reference evidence="8" key="1">
    <citation type="submission" date="2022-07" db="EMBL/GenBank/DDBJ databases">
        <authorList>
            <person name="Kouya T."/>
            <person name="Ishiyama Y."/>
        </authorList>
    </citation>
    <scope>NUCLEOTIDE SEQUENCE</scope>
    <source>
        <strain evidence="8">WR16-4</strain>
    </source>
</reference>
<evidence type="ECO:0000313" key="8">
    <source>
        <dbReference type="EMBL" id="GLB46198.1"/>
    </source>
</evidence>
<dbReference type="PANTHER" id="PTHR30481">
    <property type="entry name" value="DNA ADENINE METHYLASE"/>
    <property type="match status" value="1"/>
</dbReference>
<dbReference type="SUPFAM" id="SSF53335">
    <property type="entry name" value="S-adenosyl-L-methionine-dependent methyltransferases"/>
    <property type="match status" value="2"/>
</dbReference>
<dbReference type="PROSITE" id="PS00092">
    <property type="entry name" value="N6_MTASE"/>
    <property type="match status" value="1"/>
</dbReference>
<dbReference type="PIRSF" id="PIRSF036638">
    <property type="entry name" value="M_m6A_StsI"/>
    <property type="match status" value="1"/>
</dbReference>
<keyword evidence="9" id="KW-1185">Reference proteome</keyword>
<name>A0A9W6B0H0_9LACO</name>
<dbReference type="InterPro" id="IPR012327">
    <property type="entry name" value="MeTrfase_D12"/>
</dbReference>
<keyword evidence="5 7" id="KW-0949">S-adenosyl-L-methionine</keyword>
<dbReference type="GO" id="GO:0043565">
    <property type="term" value="F:sequence-specific DNA binding"/>
    <property type="evidence" value="ECO:0007669"/>
    <property type="project" value="TreeGrafter"/>
</dbReference>
<dbReference type="GO" id="GO:0032259">
    <property type="term" value="P:methylation"/>
    <property type="evidence" value="ECO:0007669"/>
    <property type="project" value="UniProtKB-KW"/>
</dbReference>
<dbReference type="Gene3D" id="3.40.50.150">
    <property type="entry name" value="Vaccinia Virus protein VP39"/>
    <property type="match status" value="1"/>
</dbReference>
<dbReference type="PANTHER" id="PTHR30481:SF3">
    <property type="entry name" value="DNA ADENINE METHYLASE"/>
    <property type="match status" value="1"/>
</dbReference>
<dbReference type="EMBL" id="BRPL01000002">
    <property type="protein sequence ID" value="GLB46198.1"/>
    <property type="molecule type" value="Genomic_DNA"/>
</dbReference>
<organism evidence="8 9">
    <name type="scientific">Philodulcilactobacillus myokoensis</name>
    <dbReference type="NCBI Taxonomy" id="2929573"/>
    <lineage>
        <taxon>Bacteria</taxon>
        <taxon>Bacillati</taxon>
        <taxon>Bacillota</taxon>
        <taxon>Bacilli</taxon>
        <taxon>Lactobacillales</taxon>
        <taxon>Lactobacillaceae</taxon>
        <taxon>Philodulcilactobacillus</taxon>
    </lineage>
</organism>
<accession>A0A9W6B0H0</accession>
<evidence type="ECO:0000256" key="7">
    <source>
        <dbReference type="RuleBase" id="RU361257"/>
    </source>
</evidence>
<proteinExistence type="inferred from homology"/>
<dbReference type="GO" id="GO:1904047">
    <property type="term" value="F:S-adenosyl-L-methionine binding"/>
    <property type="evidence" value="ECO:0007669"/>
    <property type="project" value="TreeGrafter"/>
</dbReference>
<dbReference type="InterPro" id="IPR012186">
    <property type="entry name" value="Ade-mod_methylase_MStsI"/>
</dbReference>